<dbReference type="GO" id="GO:0007004">
    <property type="term" value="P:telomere maintenance via telomerase"/>
    <property type="evidence" value="ECO:0007669"/>
    <property type="project" value="TreeGrafter"/>
</dbReference>
<dbReference type="Pfam" id="PF13558">
    <property type="entry name" value="SbcC_Walker_B"/>
    <property type="match status" value="1"/>
</dbReference>
<dbReference type="GO" id="GO:0070192">
    <property type="term" value="P:chromosome organization involved in meiotic cell cycle"/>
    <property type="evidence" value="ECO:0007669"/>
    <property type="project" value="TreeGrafter"/>
</dbReference>
<dbReference type="InterPro" id="IPR027417">
    <property type="entry name" value="P-loop_NTPase"/>
</dbReference>
<proteinExistence type="predicted"/>
<gene>
    <name evidence="1" type="ORF">RF11_16012</name>
</gene>
<dbReference type="EMBL" id="JWZT01003512">
    <property type="protein sequence ID" value="KII66553.1"/>
    <property type="molecule type" value="Genomic_DNA"/>
</dbReference>
<dbReference type="OrthoDB" id="6021015at2759"/>
<dbReference type="GO" id="GO:0051880">
    <property type="term" value="F:G-quadruplex DNA binding"/>
    <property type="evidence" value="ECO:0007669"/>
    <property type="project" value="TreeGrafter"/>
</dbReference>
<comment type="caution">
    <text evidence="1">The sequence shown here is derived from an EMBL/GenBank/DDBJ whole genome shotgun (WGS) entry which is preliminary data.</text>
</comment>
<dbReference type="GO" id="GO:0000794">
    <property type="term" value="C:condensed nuclear chromosome"/>
    <property type="evidence" value="ECO:0007669"/>
    <property type="project" value="TreeGrafter"/>
</dbReference>
<accession>A0A0C2JBI7</accession>
<dbReference type="OMA" id="FTAFCND"/>
<protein>
    <submittedName>
        <fullName evidence="1">DNA repair protein RAD50</fullName>
    </submittedName>
</protein>
<dbReference type="Gene3D" id="3.40.50.300">
    <property type="entry name" value="P-loop containing nucleotide triphosphate hydrolases"/>
    <property type="match status" value="1"/>
</dbReference>
<dbReference type="GO" id="GO:0003691">
    <property type="term" value="F:double-stranded telomeric DNA binding"/>
    <property type="evidence" value="ECO:0007669"/>
    <property type="project" value="TreeGrafter"/>
</dbReference>
<dbReference type="GO" id="GO:0030870">
    <property type="term" value="C:Mre11 complex"/>
    <property type="evidence" value="ECO:0007669"/>
    <property type="project" value="TreeGrafter"/>
</dbReference>
<keyword evidence="2" id="KW-1185">Reference proteome</keyword>
<name>A0A0C2JBI7_THEKT</name>
<organism evidence="1 2">
    <name type="scientific">Thelohanellus kitauei</name>
    <name type="common">Myxosporean</name>
    <dbReference type="NCBI Taxonomy" id="669202"/>
    <lineage>
        <taxon>Eukaryota</taxon>
        <taxon>Metazoa</taxon>
        <taxon>Cnidaria</taxon>
        <taxon>Myxozoa</taxon>
        <taxon>Myxosporea</taxon>
        <taxon>Bivalvulida</taxon>
        <taxon>Platysporina</taxon>
        <taxon>Myxobolidae</taxon>
        <taxon>Thelohanellus</taxon>
    </lineage>
</organism>
<dbReference type="GO" id="GO:0000722">
    <property type="term" value="P:telomere maintenance via recombination"/>
    <property type="evidence" value="ECO:0007669"/>
    <property type="project" value="TreeGrafter"/>
</dbReference>
<dbReference type="SUPFAM" id="SSF52540">
    <property type="entry name" value="P-loop containing nucleoside triphosphate hydrolases"/>
    <property type="match status" value="1"/>
</dbReference>
<sequence>MLDDLDIDSIKIISEIDETTAKQRMSYNYRVVMVQQHAESDMRGRSSAGQKMIASIVIRLALFTAFCNDCSFIAFDEPTTNLDEQNLQGLAEAFRKLSCHKKLKNFQLILITHDETFLRYLCHDQDVGVYFETSKNKKIAKRKIKRLSSQLF</sequence>
<dbReference type="GO" id="GO:0006302">
    <property type="term" value="P:double-strand break repair"/>
    <property type="evidence" value="ECO:0007669"/>
    <property type="project" value="TreeGrafter"/>
</dbReference>
<dbReference type="Proteomes" id="UP000031668">
    <property type="component" value="Unassembled WGS sequence"/>
</dbReference>
<dbReference type="GO" id="GO:0043047">
    <property type="term" value="F:single-stranded telomeric DNA binding"/>
    <property type="evidence" value="ECO:0007669"/>
    <property type="project" value="TreeGrafter"/>
</dbReference>
<reference evidence="1 2" key="1">
    <citation type="journal article" date="2014" name="Genome Biol. Evol.">
        <title>The genome of the myxosporean Thelohanellus kitauei shows adaptations to nutrient acquisition within its fish host.</title>
        <authorList>
            <person name="Yang Y."/>
            <person name="Xiong J."/>
            <person name="Zhou Z."/>
            <person name="Huo F."/>
            <person name="Miao W."/>
            <person name="Ran C."/>
            <person name="Liu Y."/>
            <person name="Zhang J."/>
            <person name="Feng J."/>
            <person name="Wang M."/>
            <person name="Wang M."/>
            <person name="Wang L."/>
            <person name="Yao B."/>
        </authorList>
    </citation>
    <scope>NUCLEOTIDE SEQUENCE [LARGE SCALE GENOMIC DNA]</scope>
    <source>
        <strain evidence="1">Wuqing</strain>
    </source>
</reference>
<dbReference type="PANTHER" id="PTHR18867">
    <property type="entry name" value="RAD50"/>
    <property type="match status" value="1"/>
</dbReference>
<evidence type="ECO:0000313" key="2">
    <source>
        <dbReference type="Proteomes" id="UP000031668"/>
    </source>
</evidence>
<evidence type="ECO:0000313" key="1">
    <source>
        <dbReference type="EMBL" id="KII66553.1"/>
    </source>
</evidence>
<dbReference type="PANTHER" id="PTHR18867:SF12">
    <property type="entry name" value="DNA REPAIR PROTEIN RAD50"/>
    <property type="match status" value="1"/>
</dbReference>
<dbReference type="AlphaFoldDB" id="A0A0C2JBI7"/>